<proteinExistence type="inferred from homology"/>
<evidence type="ECO:0000256" key="1">
    <source>
        <dbReference type="ARBA" id="ARBA00006817"/>
    </source>
</evidence>
<organism evidence="3 4">
    <name type="scientific">Jiangella asiatica</name>
    <dbReference type="NCBI Taxonomy" id="2530372"/>
    <lineage>
        <taxon>Bacteria</taxon>
        <taxon>Bacillati</taxon>
        <taxon>Actinomycetota</taxon>
        <taxon>Actinomycetes</taxon>
        <taxon>Jiangellales</taxon>
        <taxon>Jiangellaceae</taxon>
        <taxon>Jiangella</taxon>
    </lineage>
</organism>
<dbReference type="EMBL" id="SMKZ01000031">
    <property type="protein sequence ID" value="TDE07353.1"/>
    <property type="molecule type" value="Genomic_DNA"/>
</dbReference>
<evidence type="ECO:0000259" key="2">
    <source>
        <dbReference type="Pfam" id="PF08327"/>
    </source>
</evidence>
<comment type="caution">
    <text evidence="3">The sequence shown here is derived from an EMBL/GenBank/DDBJ whole genome shotgun (WGS) entry which is preliminary data.</text>
</comment>
<dbReference type="SUPFAM" id="SSF55961">
    <property type="entry name" value="Bet v1-like"/>
    <property type="match status" value="1"/>
</dbReference>
<dbReference type="InterPro" id="IPR013538">
    <property type="entry name" value="ASHA1/2-like_C"/>
</dbReference>
<dbReference type="InParanoid" id="A0A4R5DAT1"/>
<sequence length="160" mass="17523">MTKQDLGNEATKVVAENDELLIERTFAAPRDLVWAAMTSAEHLARWIGPHGTTTEVVEMDVRPGGGWKWINKYDGGSVTFAGEYLEVEPPTRLVRTTAPEDGPAGPPAVETITFEEVEGGTRVHWVTRFPSAEVLEFAISAGMAKGIIEQFERLADLLAQ</sequence>
<dbReference type="RefSeq" id="WP_131897752.1">
    <property type="nucleotide sequence ID" value="NZ_SMKZ01000031.1"/>
</dbReference>
<dbReference type="OrthoDB" id="5185819at2"/>
<dbReference type="AlphaFoldDB" id="A0A4R5DAT1"/>
<dbReference type="InterPro" id="IPR023393">
    <property type="entry name" value="START-like_dom_sf"/>
</dbReference>
<dbReference type="GO" id="GO:0016740">
    <property type="term" value="F:transferase activity"/>
    <property type="evidence" value="ECO:0007669"/>
    <property type="project" value="UniProtKB-KW"/>
</dbReference>
<evidence type="ECO:0000313" key="3">
    <source>
        <dbReference type="EMBL" id="TDE07353.1"/>
    </source>
</evidence>
<gene>
    <name evidence="3" type="ORF">E1269_19925</name>
</gene>
<comment type="similarity">
    <text evidence="1">Belongs to the AHA1 family.</text>
</comment>
<evidence type="ECO:0000313" key="4">
    <source>
        <dbReference type="Proteomes" id="UP000294739"/>
    </source>
</evidence>
<dbReference type="Gene3D" id="3.30.530.20">
    <property type="match status" value="1"/>
</dbReference>
<name>A0A4R5DAT1_9ACTN</name>
<keyword evidence="4" id="KW-1185">Reference proteome</keyword>
<protein>
    <submittedName>
        <fullName evidence="3">Glutathione S-transferase</fullName>
    </submittedName>
</protein>
<dbReference type="Pfam" id="PF08327">
    <property type="entry name" value="AHSA1"/>
    <property type="match status" value="1"/>
</dbReference>
<keyword evidence="3" id="KW-0808">Transferase</keyword>
<feature type="domain" description="Activator of Hsp90 ATPase homologue 1/2-like C-terminal" evidence="2">
    <location>
        <begin position="28"/>
        <end position="158"/>
    </location>
</feature>
<accession>A0A4R5DAT1</accession>
<dbReference type="Proteomes" id="UP000294739">
    <property type="component" value="Unassembled WGS sequence"/>
</dbReference>
<reference evidence="3 4" key="1">
    <citation type="submission" date="2019-03" db="EMBL/GenBank/DDBJ databases">
        <title>Draft genome sequences of novel Actinobacteria.</title>
        <authorList>
            <person name="Sahin N."/>
            <person name="Ay H."/>
            <person name="Saygin H."/>
        </authorList>
    </citation>
    <scope>NUCLEOTIDE SEQUENCE [LARGE SCALE GENOMIC DNA]</scope>
    <source>
        <strain evidence="3 4">5K138</strain>
    </source>
</reference>